<dbReference type="InterPro" id="IPR055414">
    <property type="entry name" value="LRR_R13L4/SHOC2-like"/>
</dbReference>
<dbReference type="InterPro" id="IPR002182">
    <property type="entry name" value="NB-ARC"/>
</dbReference>
<dbReference type="Gene3D" id="3.40.50.1820">
    <property type="entry name" value="alpha/beta hydrolase"/>
    <property type="match status" value="1"/>
</dbReference>
<comment type="caution">
    <text evidence="12">The sequence shown here is derived from an EMBL/GenBank/DDBJ whole genome shotgun (WGS) entry which is preliminary data.</text>
</comment>
<dbReference type="EMBL" id="CAJGYO010000015">
    <property type="protein sequence ID" value="CAD6270108.1"/>
    <property type="molecule type" value="Genomic_DNA"/>
</dbReference>
<feature type="domain" description="Disease resistance protein winged helix" evidence="10">
    <location>
        <begin position="655"/>
        <end position="728"/>
    </location>
</feature>
<evidence type="ECO:0000259" key="10">
    <source>
        <dbReference type="Pfam" id="PF23559"/>
    </source>
</evidence>
<dbReference type="InterPro" id="IPR044974">
    <property type="entry name" value="Disease_R_plants"/>
</dbReference>
<dbReference type="PANTHER" id="PTHR23155">
    <property type="entry name" value="DISEASE RESISTANCE PROTEIN RP"/>
    <property type="match status" value="1"/>
</dbReference>
<dbReference type="GO" id="GO:0042742">
    <property type="term" value="P:defense response to bacterium"/>
    <property type="evidence" value="ECO:0007669"/>
    <property type="project" value="UniProtKB-ARBA"/>
</dbReference>
<evidence type="ECO:0000256" key="7">
    <source>
        <dbReference type="SAM" id="MobiDB-lite"/>
    </source>
</evidence>
<evidence type="ECO:0000313" key="12">
    <source>
        <dbReference type="EMBL" id="CAD6270108.1"/>
    </source>
</evidence>
<evidence type="ECO:0000256" key="1">
    <source>
        <dbReference type="ARBA" id="ARBA00008894"/>
    </source>
</evidence>
<keyword evidence="4" id="KW-0547">Nucleotide-binding</keyword>
<dbReference type="Pfam" id="PF18052">
    <property type="entry name" value="Rx_N"/>
    <property type="match status" value="1"/>
</dbReference>
<dbReference type="InterPro" id="IPR036388">
    <property type="entry name" value="WH-like_DNA-bd_sf"/>
</dbReference>
<feature type="domain" description="Disease resistance N-terminal" evidence="9">
    <location>
        <begin position="240"/>
        <end position="318"/>
    </location>
</feature>
<feature type="region of interest" description="Disordered" evidence="7">
    <location>
        <begin position="124"/>
        <end position="164"/>
    </location>
</feature>
<evidence type="ECO:0000259" key="8">
    <source>
        <dbReference type="Pfam" id="PF00931"/>
    </source>
</evidence>
<dbReference type="FunFam" id="3.40.50.300:FF:001091">
    <property type="entry name" value="Probable disease resistance protein At1g61300"/>
    <property type="match status" value="1"/>
</dbReference>
<dbReference type="OrthoDB" id="635025at2759"/>
<evidence type="ECO:0000256" key="4">
    <source>
        <dbReference type="ARBA" id="ARBA00022741"/>
    </source>
</evidence>
<dbReference type="SUPFAM" id="SSF52540">
    <property type="entry name" value="P-loop containing nucleoside triphosphate hydrolases"/>
    <property type="match status" value="1"/>
</dbReference>
<comment type="similarity">
    <text evidence="1">Belongs to the disease resistance NB-LRR family.</text>
</comment>
<evidence type="ECO:0000256" key="6">
    <source>
        <dbReference type="ARBA" id="ARBA00023054"/>
    </source>
</evidence>
<dbReference type="Pfam" id="PF23559">
    <property type="entry name" value="WHD_DRP"/>
    <property type="match status" value="1"/>
</dbReference>
<dbReference type="InterPro" id="IPR038005">
    <property type="entry name" value="RX-like_CC"/>
</dbReference>
<organism evidence="12 13">
    <name type="scientific">Miscanthus lutarioriparius</name>
    <dbReference type="NCBI Taxonomy" id="422564"/>
    <lineage>
        <taxon>Eukaryota</taxon>
        <taxon>Viridiplantae</taxon>
        <taxon>Streptophyta</taxon>
        <taxon>Embryophyta</taxon>
        <taxon>Tracheophyta</taxon>
        <taxon>Spermatophyta</taxon>
        <taxon>Magnoliopsida</taxon>
        <taxon>Liliopsida</taxon>
        <taxon>Poales</taxon>
        <taxon>Poaceae</taxon>
        <taxon>PACMAD clade</taxon>
        <taxon>Panicoideae</taxon>
        <taxon>Andropogonodae</taxon>
        <taxon>Andropogoneae</taxon>
        <taxon>Saccharinae</taxon>
        <taxon>Miscanthus</taxon>
    </lineage>
</organism>
<dbReference type="GO" id="GO:0043531">
    <property type="term" value="F:ADP binding"/>
    <property type="evidence" value="ECO:0007669"/>
    <property type="project" value="InterPro"/>
</dbReference>
<dbReference type="Proteomes" id="UP000604825">
    <property type="component" value="Unassembled WGS sequence"/>
</dbReference>
<dbReference type="InterPro" id="IPR032675">
    <property type="entry name" value="LRR_dom_sf"/>
</dbReference>
<dbReference type="PANTHER" id="PTHR23155:SF943">
    <property type="entry name" value="OS08G0193700 PROTEIN"/>
    <property type="match status" value="1"/>
</dbReference>
<dbReference type="Pfam" id="PF00931">
    <property type="entry name" value="NB-ARC"/>
    <property type="match status" value="1"/>
</dbReference>
<evidence type="ECO:0000256" key="5">
    <source>
        <dbReference type="ARBA" id="ARBA00022821"/>
    </source>
</evidence>
<evidence type="ECO:0000259" key="9">
    <source>
        <dbReference type="Pfam" id="PF18052"/>
    </source>
</evidence>
<sequence length="1099" mass="122753">MQELVEELGIYMLFFDRAGYGDSDANPKRSLKSDATNVEELADALQLGDKFYVAGRSGSGRAGGELLVAAACQRAEDRVRLHVRDRRTFWITHHAPSLLHAWLAQKSLSASSVWAENCSMRSRSGGGGSLSMRPVRSGNGSTTGGVCVVRPSGDQRSSKAPACSRGSSTSSCMQSWLHMLQQGSCMQSGDLLSSPELILRISLSSQSLKSPTVTAPYPVPGTLAVAGDMAEAIAISLSAKLAVALSRRAALGIPRLFGVRSDVAAAMQDLDLLRAFLRFADSRRGTDAEPVAMWLRHVRHVAFELEDVADEWSYLSGKGLARDCINVKAWFALSRRLRKARERLCRLSADKERYGIRPSDGGAGPSDTLIRRPPMADRAHFLEEEEVIGFAAHEKQLMELLVKDAEPRRALVAVCGMAGVGKTTLVTRVYKQLVTTTRHFDCSALVVVSQHSTMEDLLREMLKELHRDVRWNDAGADYRSLVAAVRDRLAKRRYLVVLDDVWEAHLWNEQLRHALLEDEPGSRVVITTRRRDVAMAAEPERVKMLEPLVDTEAWKLFCSVAFRGASGQECPSHLKMLAKSMLKRCGGLPLAIVSIGNLLALRERTEFAWKNAHDSLVWDSSCDDLGIGEAASILYLSIDDLPYHLKKCFLSCSAYPEDLLIKRKLLIRNWIAQGFVEEHLGLSQRKAEDIADDYLDQIVQRNLMQAVERNEFGRVKRCTIHDTIRELIINRSKDEDGFLPLVNGDGTMNCNTRIRHLVVDRCRNEDSMFFSQWATLRTFTVFGSEFDVSILVPRFRLLTVLNLWLNGTKKLPGSLTNLHNLRYLGIRSTLIEELPKELGNLQKLQTLDAKLSMVQRLPSSIAKLRSLRHLIVLTRETTDLLIPYPGMAVGVPMGLENLTNLQTLKYVRAHKKMVRSLAGLEQMRSLELSGVNESLIADLSSSISRMNCLLRLGLETEPEADTVLDLESISQPPKLLQKLSLTGRLQGAKLPSWTSSLTSLVRLRLCRCQIGHDSLALLAALPRLVNLSLITTYQERDMVFVKGGYPSLRKLTLEDLPNLSHIEFQEGCLVNLRDLVLGRCMELIETPRSMEKLKYLKNF</sequence>
<keyword evidence="3" id="KW-0677">Repeat</keyword>
<name>A0A811RJV2_9POAL</name>
<evidence type="ECO:0000256" key="2">
    <source>
        <dbReference type="ARBA" id="ARBA00022614"/>
    </source>
</evidence>
<keyword evidence="2" id="KW-0433">Leucine-rich repeat</keyword>
<feature type="domain" description="Disease resistance R13L4/SHOC-2-like LRR" evidence="11">
    <location>
        <begin position="776"/>
        <end position="1085"/>
    </location>
</feature>
<reference evidence="12" key="1">
    <citation type="submission" date="2020-10" db="EMBL/GenBank/DDBJ databases">
        <authorList>
            <person name="Han B."/>
            <person name="Lu T."/>
            <person name="Zhao Q."/>
            <person name="Huang X."/>
            <person name="Zhao Y."/>
        </authorList>
    </citation>
    <scope>NUCLEOTIDE SEQUENCE</scope>
</reference>
<keyword evidence="6" id="KW-0175">Coiled coil</keyword>
<dbReference type="Gene3D" id="1.10.10.10">
    <property type="entry name" value="Winged helix-like DNA-binding domain superfamily/Winged helix DNA-binding domain"/>
    <property type="match status" value="1"/>
</dbReference>
<dbReference type="GO" id="GO:0002758">
    <property type="term" value="P:innate immune response-activating signaling pathway"/>
    <property type="evidence" value="ECO:0007669"/>
    <property type="project" value="UniProtKB-ARBA"/>
</dbReference>
<protein>
    <recommendedName>
        <fullName evidence="14">AAA+ ATPase domain-containing protein</fullName>
    </recommendedName>
</protein>
<dbReference type="GO" id="GO:0009626">
    <property type="term" value="P:plant-type hypersensitive response"/>
    <property type="evidence" value="ECO:0007669"/>
    <property type="project" value="UniProtKB-ARBA"/>
</dbReference>
<dbReference type="PRINTS" id="PR00364">
    <property type="entry name" value="DISEASERSIST"/>
</dbReference>
<dbReference type="InterPro" id="IPR041118">
    <property type="entry name" value="Rx_N"/>
</dbReference>
<feature type="domain" description="NB-ARC" evidence="8">
    <location>
        <begin position="394"/>
        <end position="564"/>
    </location>
</feature>
<dbReference type="InterPro" id="IPR027417">
    <property type="entry name" value="P-loop_NTPase"/>
</dbReference>
<keyword evidence="5" id="KW-0611">Plant defense</keyword>
<dbReference type="AlphaFoldDB" id="A0A811RJV2"/>
<evidence type="ECO:0000313" key="13">
    <source>
        <dbReference type="Proteomes" id="UP000604825"/>
    </source>
</evidence>
<proteinExistence type="inferred from homology"/>
<dbReference type="Pfam" id="PF23598">
    <property type="entry name" value="LRR_14"/>
    <property type="match status" value="1"/>
</dbReference>
<accession>A0A811RJV2</accession>
<dbReference type="InterPro" id="IPR029058">
    <property type="entry name" value="AB_hydrolase_fold"/>
</dbReference>
<dbReference type="CDD" id="cd14798">
    <property type="entry name" value="RX-CC_like"/>
    <property type="match status" value="1"/>
</dbReference>
<dbReference type="FunFam" id="1.10.10.10:FF:000322">
    <property type="entry name" value="Probable disease resistance protein At1g63360"/>
    <property type="match status" value="1"/>
</dbReference>
<dbReference type="InterPro" id="IPR042197">
    <property type="entry name" value="Apaf_helical"/>
</dbReference>
<dbReference type="Gene3D" id="1.10.8.430">
    <property type="entry name" value="Helical domain of apoptotic protease-activating factors"/>
    <property type="match status" value="1"/>
</dbReference>
<evidence type="ECO:0000259" key="11">
    <source>
        <dbReference type="Pfam" id="PF23598"/>
    </source>
</evidence>
<dbReference type="Gene3D" id="3.40.50.300">
    <property type="entry name" value="P-loop containing nucleotide triphosphate hydrolases"/>
    <property type="match status" value="1"/>
</dbReference>
<evidence type="ECO:0008006" key="14">
    <source>
        <dbReference type="Google" id="ProtNLM"/>
    </source>
</evidence>
<evidence type="ECO:0000256" key="3">
    <source>
        <dbReference type="ARBA" id="ARBA00022737"/>
    </source>
</evidence>
<gene>
    <name evidence="12" type="ORF">NCGR_LOCUS53404</name>
</gene>
<dbReference type="SUPFAM" id="SSF52058">
    <property type="entry name" value="L domain-like"/>
    <property type="match status" value="1"/>
</dbReference>
<dbReference type="InterPro" id="IPR058922">
    <property type="entry name" value="WHD_DRP"/>
</dbReference>
<dbReference type="Gene3D" id="3.80.10.10">
    <property type="entry name" value="Ribonuclease Inhibitor"/>
    <property type="match status" value="1"/>
</dbReference>
<dbReference type="Gene3D" id="1.20.5.4130">
    <property type="match status" value="1"/>
</dbReference>
<keyword evidence="13" id="KW-1185">Reference proteome</keyword>